<organism evidence="5 6">
    <name type="scientific">Deinandra increscens subsp. villosa</name>
    <dbReference type="NCBI Taxonomy" id="3103831"/>
    <lineage>
        <taxon>Eukaryota</taxon>
        <taxon>Viridiplantae</taxon>
        <taxon>Streptophyta</taxon>
        <taxon>Embryophyta</taxon>
        <taxon>Tracheophyta</taxon>
        <taxon>Spermatophyta</taxon>
        <taxon>Magnoliopsida</taxon>
        <taxon>eudicotyledons</taxon>
        <taxon>Gunneridae</taxon>
        <taxon>Pentapetalae</taxon>
        <taxon>asterids</taxon>
        <taxon>campanulids</taxon>
        <taxon>Asterales</taxon>
        <taxon>Asteraceae</taxon>
        <taxon>Asteroideae</taxon>
        <taxon>Heliantheae alliance</taxon>
        <taxon>Madieae</taxon>
        <taxon>Madiinae</taxon>
        <taxon>Deinandra</taxon>
    </lineage>
</organism>
<feature type="region of interest" description="VHIID" evidence="3">
    <location>
        <begin position="418"/>
        <end position="483"/>
    </location>
</feature>
<feature type="region of interest" description="Leucine repeat I (LRI)" evidence="3">
    <location>
        <begin position="339"/>
        <end position="399"/>
    </location>
</feature>
<dbReference type="InterPro" id="IPR005202">
    <property type="entry name" value="TF_GRAS"/>
</dbReference>
<feature type="region of interest" description="SAW" evidence="3">
    <location>
        <begin position="637"/>
        <end position="712"/>
    </location>
</feature>
<accession>A0AAP0CS75</accession>
<comment type="caution">
    <text evidence="3">Lacks conserved residue(s) required for the propagation of feature annotation.</text>
</comment>
<dbReference type="PANTHER" id="PTHR31636">
    <property type="entry name" value="OSJNBA0084A10.13 PROTEIN-RELATED"/>
    <property type="match status" value="1"/>
</dbReference>
<reference evidence="5 6" key="1">
    <citation type="submission" date="2024-04" db="EMBL/GenBank/DDBJ databases">
        <title>The reference genome of an endangered Asteraceae, Deinandra increscens subsp. villosa, native to the Central Coast of California.</title>
        <authorList>
            <person name="Guilliams M."/>
            <person name="Hasenstab-Lehman K."/>
            <person name="Meyer R."/>
            <person name="Mcevoy S."/>
        </authorList>
    </citation>
    <scope>NUCLEOTIDE SEQUENCE [LARGE SCALE GENOMIC DNA]</scope>
    <source>
        <tissue evidence="5">Leaf</tissue>
    </source>
</reference>
<comment type="similarity">
    <text evidence="3">Belongs to the GRAS family.</text>
</comment>
<evidence type="ECO:0000256" key="1">
    <source>
        <dbReference type="ARBA" id="ARBA00023015"/>
    </source>
</evidence>
<evidence type="ECO:0000313" key="5">
    <source>
        <dbReference type="EMBL" id="KAK9061161.1"/>
    </source>
</evidence>
<feature type="short sequence motif" description="VHIID" evidence="3">
    <location>
        <begin position="449"/>
        <end position="453"/>
    </location>
</feature>
<evidence type="ECO:0000256" key="2">
    <source>
        <dbReference type="ARBA" id="ARBA00023163"/>
    </source>
</evidence>
<keyword evidence="6" id="KW-1185">Reference proteome</keyword>
<dbReference type="PROSITE" id="PS50985">
    <property type="entry name" value="GRAS"/>
    <property type="match status" value="1"/>
</dbReference>
<keyword evidence="1" id="KW-0805">Transcription regulation</keyword>
<comment type="caution">
    <text evidence="5">The sequence shown here is derived from an EMBL/GenBank/DDBJ whole genome shotgun (WGS) entry which is preliminary data.</text>
</comment>
<dbReference type="AlphaFoldDB" id="A0AAP0CS75"/>
<dbReference type="Pfam" id="PF03514">
    <property type="entry name" value="GRAS"/>
    <property type="match status" value="1"/>
</dbReference>
<sequence length="714" mass="80219">MVMDGPWKEDYAVVFDGSPAVLSDPKFLNAMNLSETFLCRNSVNHRIQELPDWSLRRFSPSSSSNHEGELHEDFDLSDVVFKYINQMLMEENIEEKTSMFHESAALQAAEKSFYDALMVNEPPFCSSHPAVSLYDNDGKDDITIRDYNCFLGDASVGGAGFSCDVSDYDSRLVLSGSLNLDSEPRGQSSYCSSSSSSCVIDCFADSPVSIQSASDLNFQKGIGESSSLSFNNDITLDQLVTKALKAEKKHEISSSITEESRGKKNLHPKDLDEDGRIFKQSAVYTDPTVRSQMFDDVLLCGEGKNLAQGNLVHNGVSRVQQKGSTGKGRGKKGVKTDVVDLRTLLSLCAQAVAANDQRGAIDLLKQIREHASPTGDGMQRLAHYFSAGLEARMAGSGTEIYKALLSRPTSAVDVLKAYHLYLSCCPFIKISNFLSNKTILHTAQNKKKLHIIDFGILYGFQWPCFIQRLSKRPGGPPELRITGIDFPCPGFRPSERVEETGSRLANYAETFKVPFKFKAIAQKWETITVDDLELDSDETLIVNCAYRFRCLLDETVMVDSPRNKVLNLIRKLKPDMFIQGVINGSYNSPFFITRFREALFYFSSMFDMIEANATRETPERMLLEKNLWGCEAMNVIACEGGERIERPETYKQWQVRNLRAGFRQLPLNKEILKLAKERVKSCYHRDFGIDEDGHWMLQGWKGRIVYALSSWKPA</sequence>
<evidence type="ECO:0000256" key="4">
    <source>
        <dbReference type="SAM" id="MobiDB-lite"/>
    </source>
</evidence>
<name>A0AAP0CS75_9ASTR</name>
<dbReference type="Proteomes" id="UP001408789">
    <property type="component" value="Unassembled WGS sequence"/>
</dbReference>
<dbReference type="EMBL" id="JBCNJP010000019">
    <property type="protein sequence ID" value="KAK9061161.1"/>
    <property type="molecule type" value="Genomic_DNA"/>
</dbReference>
<gene>
    <name evidence="5" type="ORF">SSX86_018341</name>
</gene>
<evidence type="ECO:0000256" key="3">
    <source>
        <dbReference type="PROSITE-ProRule" id="PRU01191"/>
    </source>
</evidence>
<proteinExistence type="inferred from homology"/>
<evidence type="ECO:0008006" key="7">
    <source>
        <dbReference type="Google" id="ProtNLM"/>
    </source>
</evidence>
<feature type="region of interest" description="Leucine repeat II (LRII)" evidence="3">
    <location>
        <begin position="499"/>
        <end position="531"/>
    </location>
</feature>
<protein>
    <recommendedName>
        <fullName evidence="7">Scarecrow-like protein 14</fullName>
    </recommendedName>
</protein>
<evidence type="ECO:0000313" key="6">
    <source>
        <dbReference type="Proteomes" id="UP001408789"/>
    </source>
</evidence>
<keyword evidence="2" id="KW-0804">Transcription</keyword>
<feature type="region of interest" description="Disordered" evidence="4">
    <location>
        <begin position="251"/>
        <end position="271"/>
    </location>
</feature>